<keyword evidence="7" id="KW-0067">ATP-binding</keyword>
<dbReference type="InterPro" id="IPR027417">
    <property type="entry name" value="P-loop_NTPase"/>
</dbReference>
<evidence type="ECO:0000256" key="4">
    <source>
        <dbReference type="ARBA" id="ARBA00022475"/>
    </source>
</evidence>
<evidence type="ECO:0000256" key="10">
    <source>
        <dbReference type="ARBA" id="ARBA00025157"/>
    </source>
</evidence>
<evidence type="ECO:0000313" key="13">
    <source>
        <dbReference type="Proteomes" id="UP000287533"/>
    </source>
</evidence>
<keyword evidence="4" id="KW-1003">Cell membrane</keyword>
<evidence type="ECO:0000256" key="2">
    <source>
        <dbReference type="ARBA" id="ARBA00005417"/>
    </source>
</evidence>
<dbReference type="GO" id="GO:0016887">
    <property type="term" value="F:ATP hydrolysis activity"/>
    <property type="evidence" value="ECO:0007669"/>
    <property type="project" value="InterPro"/>
</dbReference>
<evidence type="ECO:0000256" key="8">
    <source>
        <dbReference type="ARBA" id="ARBA00022967"/>
    </source>
</evidence>
<keyword evidence="8" id="KW-1278">Translocase</keyword>
<dbReference type="Gene3D" id="3.40.50.300">
    <property type="entry name" value="P-loop containing nucleotide triphosphate hydrolases"/>
    <property type="match status" value="2"/>
</dbReference>
<dbReference type="EMBL" id="QXGL01000003">
    <property type="protein sequence ID" value="RSX53076.1"/>
    <property type="molecule type" value="Genomic_DNA"/>
</dbReference>
<comment type="function">
    <text evidence="10">Probably part of an ABC transporter complex. Responsible for energy coupling to the transport system.</text>
</comment>
<accession>A0A430FJR9</accession>
<dbReference type="InterPro" id="IPR003439">
    <property type="entry name" value="ABC_transporter-like_ATP-bd"/>
</dbReference>
<dbReference type="OrthoDB" id="7757085at2"/>
<evidence type="ECO:0000256" key="9">
    <source>
        <dbReference type="ARBA" id="ARBA00023136"/>
    </source>
</evidence>
<comment type="subcellular location">
    <subcellularLocation>
        <location evidence="1">Cell membrane</location>
        <topology evidence="1">Peripheral membrane protein</topology>
    </subcellularLocation>
</comment>
<proteinExistence type="inferred from homology"/>
<dbReference type="InterPro" id="IPR015856">
    <property type="entry name" value="ABC_transpr_CbiO/EcfA_su"/>
</dbReference>
<feature type="domain" description="ABC transporter" evidence="11">
    <location>
        <begin position="292"/>
        <end position="519"/>
    </location>
</feature>
<dbReference type="InterPro" id="IPR003593">
    <property type="entry name" value="AAA+_ATPase"/>
</dbReference>
<dbReference type="PANTHER" id="PTHR43553">
    <property type="entry name" value="HEAVY METAL TRANSPORTER"/>
    <property type="match status" value="1"/>
</dbReference>
<dbReference type="GO" id="GO:0042626">
    <property type="term" value="F:ATPase-coupled transmembrane transporter activity"/>
    <property type="evidence" value="ECO:0007669"/>
    <property type="project" value="TreeGrafter"/>
</dbReference>
<dbReference type="InterPro" id="IPR017871">
    <property type="entry name" value="ABC_transporter-like_CS"/>
</dbReference>
<evidence type="ECO:0000256" key="7">
    <source>
        <dbReference type="ARBA" id="ARBA00022840"/>
    </source>
</evidence>
<keyword evidence="13" id="KW-1185">Reference proteome</keyword>
<name>A0A430FJR9_9BIFI</name>
<evidence type="ECO:0000256" key="3">
    <source>
        <dbReference type="ARBA" id="ARBA00022448"/>
    </source>
</evidence>
<evidence type="ECO:0000256" key="6">
    <source>
        <dbReference type="ARBA" id="ARBA00022741"/>
    </source>
</evidence>
<organism evidence="12 13">
    <name type="scientific">Bifidobacterium goeldii</name>
    <dbReference type="NCBI Taxonomy" id="2306975"/>
    <lineage>
        <taxon>Bacteria</taxon>
        <taxon>Bacillati</taxon>
        <taxon>Actinomycetota</taxon>
        <taxon>Actinomycetes</taxon>
        <taxon>Bifidobacteriales</taxon>
        <taxon>Bifidobacteriaceae</taxon>
        <taxon>Bifidobacterium</taxon>
    </lineage>
</organism>
<dbReference type="SMART" id="SM00382">
    <property type="entry name" value="AAA"/>
    <property type="match status" value="2"/>
</dbReference>
<evidence type="ECO:0000256" key="1">
    <source>
        <dbReference type="ARBA" id="ARBA00004202"/>
    </source>
</evidence>
<dbReference type="PANTHER" id="PTHR43553:SF23">
    <property type="entry name" value="ABC TRANSPORTER ATP-BINDING COMPONENT"/>
    <property type="match status" value="1"/>
</dbReference>
<dbReference type="AlphaFoldDB" id="A0A430FJR9"/>
<evidence type="ECO:0000259" key="11">
    <source>
        <dbReference type="PROSITE" id="PS50893"/>
    </source>
</evidence>
<comment type="similarity">
    <text evidence="2">Belongs to the ABC transporter superfamily.</text>
</comment>
<dbReference type="Proteomes" id="UP000287533">
    <property type="component" value="Unassembled WGS sequence"/>
</dbReference>
<protein>
    <submittedName>
        <fullName evidence="12">ABC transporter</fullName>
    </submittedName>
</protein>
<keyword evidence="6" id="KW-0547">Nucleotide-binding</keyword>
<dbReference type="CDD" id="cd03225">
    <property type="entry name" value="ABC_cobalt_CbiO_domain1"/>
    <property type="match status" value="1"/>
</dbReference>
<keyword evidence="3" id="KW-0813">Transport</keyword>
<dbReference type="GO" id="GO:0043190">
    <property type="term" value="C:ATP-binding cassette (ABC) transporter complex"/>
    <property type="evidence" value="ECO:0007669"/>
    <property type="project" value="TreeGrafter"/>
</dbReference>
<comment type="caution">
    <text evidence="12">The sequence shown here is derived from an EMBL/GenBank/DDBJ whole genome shotgun (WGS) entry which is preliminary data.</text>
</comment>
<dbReference type="SUPFAM" id="SSF52540">
    <property type="entry name" value="P-loop containing nucleoside triphosphate hydrolases"/>
    <property type="match status" value="2"/>
</dbReference>
<dbReference type="PROSITE" id="PS50893">
    <property type="entry name" value="ABC_TRANSPORTER_2"/>
    <property type="match status" value="2"/>
</dbReference>
<feature type="domain" description="ABC transporter" evidence="11">
    <location>
        <begin position="7"/>
        <end position="246"/>
    </location>
</feature>
<keyword evidence="9" id="KW-0472">Membrane</keyword>
<dbReference type="GO" id="GO:0005524">
    <property type="term" value="F:ATP binding"/>
    <property type="evidence" value="ECO:0007669"/>
    <property type="project" value="UniProtKB-KW"/>
</dbReference>
<keyword evidence="5" id="KW-0677">Repeat</keyword>
<evidence type="ECO:0000313" key="12">
    <source>
        <dbReference type="EMBL" id="RSX53076.1"/>
    </source>
</evidence>
<dbReference type="InterPro" id="IPR050095">
    <property type="entry name" value="ECF_ABC_transporter_ATP-bd"/>
</dbReference>
<dbReference type="PROSITE" id="PS00211">
    <property type="entry name" value="ABC_TRANSPORTER_1"/>
    <property type="match status" value="1"/>
</dbReference>
<sequence>MSDTGIIRCDNVSFTYANVETPSITGFDCEIHAGQVVLLCGDSGCGKTTVTRLVNGLVPHYFEGTLTGRVSVDGLDVASSELAELGKHVGTVFQNPKSQFFTLDVTGEMAFGCENFTMPPDDIRASIAREAQRFDIEHLLGRPIDALSGGQKQKVACASVCVPDPPILVFDEPSSNLDATAIGELARAISLLKKHGKTILIAEHRLYWLANLVDQVMYMRDGQIVRTLSADEFRSLPDHERQAMGLRPVHVEDIEDFASVRGGDSANGEIADGDTGDATDAVHSNTDTAEAYQVEHFAYRYQHSRNVVLDIAHAAIAAGRATAITGLNGAGKSTFARCLQGLDRRCRGTLIEPQTGRSLRRKQRLSSCFTVMQDVNCELFCESVLDEIVLAQPQENKSVALDVLRRLDLEAFADRHPLSLSGGQKQRVAIAAALASERPIIILDEPTSGLDLRHMRQVASMVRSLTHMGRTIVVVTHDPEFAIAACDANITLEQGRLAEAYPLDAAGDQRLAARLTAPVAA</sequence>
<gene>
    <name evidence="12" type="ORF">D2E25_1049</name>
</gene>
<reference evidence="12 13" key="1">
    <citation type="submission" date="2018-09" db="EMBL/GenBank/DDBJ databases">
        <title>Characterization of the phylogenetic diversity of five novel species belonging to the genus Bifidobacterium.</title>
        <authorList>
            <person name="Lugli G.A."/>
            <person name="Duranti S."/>
            <person name="Milani C."/>
        </authorList>
    </citation>
    <scope>NUCLEOTIDE SEQUENCE [LARGE SCALE GENOMIC DNA]</scope>
    <source>
        <strain evidence="12 13">2034B</strain>
    </source>
</reference>
<dbReference type="Pfam" id="PF00005">
    <property type="entry name" value="ABC_tran"/>
    <property type="match status" value="2"/>
</dbReference>
<evidence type="ECO:0000256" key="5">
    <source>
        <dbReference type="ARBA" id="ARBA00022737"/>
    </source>
</evidence>